<dbReference type="AlphaFoldDB" id="A0A256G3P2"/>
<evidence type="ECO:0000256" key="3">
    <source>
        <dbReference type="ARBA" id="ARBA00023163"/>
    </source>
</evidence>
<name>A0A256G3P2_9HYPH</name>
<evidence type="ECO:0000313" key="6">
    <source>
        <dbReference type="Proteomes" id="UP000216188"/>
    </source>
</evidence>
<dbReference type="Pfam" id="PF12833">
    <property type="entry name" value="HTH_18"/>
    <property type="match status" value="1"/>
</dbReference>
<dbReference type="RefSeq" id="WP_094544654.1">
    <property type="nucleotide sequence ID" value="NZ_JBHEEM010000002.1"/>
</dbReference>
<feature type="domain" description="HTH araC/xylS-type" evidence="4">
    <location>
        <begin position="178"/>
        <end position="275"/>
    </location>
</feature>
<dbReference type="Gene3D" id="1.10.10.60">
    <property type="entry name" value="Homeodomain-like"/>
    <property type="match status" value="2"/>
</dbReference>
<dbReference type="InterPro" id="IPR050204">
    <property type="entry name" value="AraC_XylS_family_regulators"/>
</dbReference>
<keyword evidence="6" id="KW-1185">Reference proteome</keyword>
<dbReference type="SUPFAM" id="SSF46689">
    <property type="entry name" value="Homeodomain-like"/>
    <property type="match status" value="2"/>
</dbReference>
<dbReference type="PANTHER" id="PTHR46796">
    <property type="entry name" value="HTH-TYPE TRANSCRIPTIONAL ACTIVATOR RHAS-RELATED"/>
    <property type="match status" value="1"/>
</dbReference>
<dbReference type="GO" id="GO:0003700">
    <property type="term" value="F:DNA-binding transcription factor activity"/>
    <property type="evidence" value="ECO:0007669"/>
    <property type="project" value="InterPro"/>
</dbReference>
<comment type="caution">
    <text evidence="5">The sequence shown here is derived from an EMBL/GenBank/DDBJ whole genome shotgun (WGS) entry which is preliminary data.</text>
</comment>
<organism evidence="5 6">
    <name type="scientific">Brucella pseudogrignonensis</name>
    <dbReference type="NCBI Taxonomy" id="419475"/>
    <lineage>
        <taxon>Bacteria</taxon>
        <taxon>Pseudomonadati</taxon>
        <taxon>Pseudomonadota</taxon>
        <taxon>Alphaproteobacteria</taxon>
        <taxon>Hyphomicrobiales</taxon>
        <taxon>Brucellaceae</taxon>
        <taxon>Brucella/Ochrobactrum group</taxon>
        <taxon>Brucella</taxon>
    </lineage>
</organism>
<keyword evidence="3" id="KW-0804">Transcription</keyword>
<proteinExistence type="predicted"/>
<dbReference type="InterPro" id="IPR009057">
    <property type="entry name" value="Homeodomain-like_sf"/>
</dbReference>
<dbReference type="Pfam" id="PF02311">
    <property type="entry name" value="AraC_binding"/>
    <property type="match status" value="1"/>
</dbReference>
<evidence type="ECO:0000313" key="5">
    <source>
        <dbReference type="EMBL" id="OYR21636.1"/>
    </source>
</evidence>
<dbReference type="SMART" id="SM00342">
    <property type="entry name" value="HTH_ARAC"/>
    <property type="match status" value="1"/>
</dbReference>
<dbReference type="SUPFAM" id="SSF51215">
    <property type="entry name" value="Regulatory protein AraC"/>
    <property type="match status" value="1"/>
</dbReference>
<dbReference type="Proteomes" id="UP000216188">
    <property type="component" value="Unassembled WGS sequence"/>
</dbReference>
<dbReference type="InterPro" id="IPR003313">
    <property type="entry name" value="AraC-bd"/>
</dbReference>
<dbReference type="InterPro" id="IPR018060">
    <property type="entry name" value="HTH_AraC"/>
</dbReference>
<evidence type="ECO:0000256" key="2">
    <source>
        <dbReference type="ARBA" id="ARBA00023125"/>
    </source>
</evidence>
<evidence type="ECO:0000256" key="1">
    <source>
        <dbReference type="ARBA" id="ARBA00023015"/>
    </source>
</evidence>
<dbReference type="PANTHER" id="PTHR46796:SF2">
    <property type="entry name" value="TRANSCRIPTIONAL REGULATORY PROTEIN"/>
    <property type="match status" value="1"/>
</dbReference>
<reference evidence="5 6" key="1">
    <citation type="submission" date="2017-07" db="EMBL/GenBank/DDBJ databases">
        <title>Phylogenetic study on the rhizospheric bacterium Ochrobactrum sp. A44.</title>
        <authorList>
            <person name="Krzyzanowska D.M."/>
            <person name="Ossowicki A."/>
            <person name="Rajewska M."/>
            <person name="Maciag T."/>
            <person name="Kaczynski Z."/>
            <person name="Czerwicka M."/>
            <person name="Jafra S."/>
        </authorList>
    </citation>
    <scope>NUCLEOTIDE SEQUENCE [LARGE SCALE GENOMIC DNA]</scope>
    <source>
        <strain evidence="5 6">CCUG 30717</strain>
    </source>
</reference>
<sequence length="277" mass="30675">MTRKRDKISLWKDSSLPDGLELLRASFFDYRYPAHFHEEFVIAAFARGAQRHRIAGREGVAGAGSILIIPPGEVQTGEAAERDRGWEYCAFYPSARFLESIADDVLGGTGHLDFGVDPILGDAEATRHLLRAHAVIAGTPDRMEKECAAYDGFGAIIARYGQRSRHGRRSRIVRADMRRAIDYLQTHFAEPVSVGEVAAVAGLSEYHFMRVFRANTGLSVHRYLTQIRLNRAKSLLSCGVSSAETAVSVGLFDQSHLIRHFRQHFGATPGDYAAASR</sequence>
<dbReference type="GO" id="GO:0043565">
    <property type="term" value="F:sequence-specific DNA binding"/>
    <property type="evidence" value="ECO:0007669"/>
    <property type="project" value="InterPro"/>
</dbReference>
<dbReference type="EMBL" id="NNRM01000047">
    <property type="protein sequence ID" value="OYR21636.1"/>
    <property type="molecule type" value="Genomic_DNA"/>
</dbReference>
<keyword evidence="2" id="KW-0238">DNA-binding</keyword>
<gene>
    <name evidence="5" type="ORF">CEV34_4892</name>
</gene>
<protein>
    <submittedName>
        <fullName evidence="5">Helix-turn-helix domain protein</fullName>
    </submittedName>
</protein>
<evidence type="ECO:0000259" key="4">
    <source>
        <dbReference type="PROSITE" id="PS01124"/>
    </source>
</evidence>
<keyword evidence="1" id="KW-0805">Transcription regulation</keyword>
<dbReference type="PROSITE" id="PS01124">
    <property type="entry name" value="HTH_ARAC_FAMILY_2"/>
    <property type="match status" value="1"/>
</dbReference>
<dbReference type="InterPro" id="IPR037923">
    <property type="entry name" value="HTH-like"/>
</dbReference>
<accession>A0A256G3P2</accession>